<accession>A0A2Z6B1B2</accession>
<proteinExistence type="predicted"/>
<dbReference type="KEGG" id="dfl:DFE_2576"/>
<sequence length="85" mass="9067">MFRSGNGFRGCGKQSDAFLGDAEQLQAEQANALVCITSCLFLLLRPVGGDKGLRICQELLGQVGGVASLEIDAVLGRLFLMHIDI</sequence>
<name>A0A2Z6B1B2_9BACT</name>
<dbReference type="EMBL" id="AP017378">
    <property type="protein sequence ID" value="BBD09302.1"/>
    <property type="molecule type" value="Genomic_DNA"/>
</dbReference>
<keyword evidence="2" id="KW-1185">Reference proteome</keyword>
<protein>
    <submittedName>
        <fullName evidence="1">Uncharacterized protein</fullName>
    </submittedName>
</protein>
<organism evidence="1 2">
    <name type="scientific">Desulfovibrio ferrophilus</name>
    <dbReference type="NCBI Taxonomy" id="241368"/>
    <lineage>
        <taxon>Bacteria</taxon>
        <taxon>Pseudomonadati</taxon>
        <taxon>Thermodesulfobacteriota</taxon>
        <taxon>Desulfovibrionia</taxon>
        <taxon>Desulfovibrionales</taxon>
        <taxon>Desulfovibrionaceae</taxon>
        <taxon>Desulfovibrio</taxon>
    </lineage>
</organism>
<evidence type="ECO:0000313" key="2">
    <source>
        <dbReference type="Proteomes" id="UP000269883"/>
    </source>
</evidence>
<gene>
    <name evidence="1" type="ORF">DFE_2576</name>
</gene>
<evidence type="ECO:0000313" key="1">
    <source>
        <dbReference type="EMBL" id="BBD09302.1"/>
    </source>
</evidence>
<dbReference type="Proteomes" id="UP000269883">
    <property type="component" value="Chromosome"/>
</dbReference>
<dbReference type="AlphaFoldDB" id="A0A2Z6B1B2"/>
<reference evidence="1 2" key="1">
    <citation type="journal article" date="2018" name="Sci. Adv.">
        <title>Multi-heme cytochromes provide a pathway for survival in energy-limited environments.</title>
        <authorList>
            <person name="Deng X."/>
            <person name="Dohmae N."/>
            <person name="Nealson K.H."/>
            <person name="Hashimoto K."/>
            <person name="Okamoto A."/>
        </authorList>
    </citation>
    <scope>NUCLEOTIDE SEQUENCE [LARGE SCALE GENOMIC DNA]</scope>
    <source>
        <strain evidence="1 2">IS5</strain>
    </source>
</reference>